<feature type="domain" description="SAM-dependent MTase TRM10-type" evidence="10">
    <location>
        <begin position="139"/>
        <end position="377"/>
    </location>
</feature>
<feature type="region of interest" description="Disordered" evidence="9">
    <location>
        <begin position="375"/>
        <end position="422"/>
    </location>
</feature>
<dbReference type="GO" id="GO:0052905">
    <property type="term" value="F:tRNA (guanosine(9)-N1)-methyltransferase activity"/>
    <property type="evidence" value="ECO:0007669"/>
    <property type="project" value="UniProtKB-EC"/>
</dbReference>
<keyword evidence="4" id="KW-0808">Transferase</keyword>
<evidence type="ECO:0000256" key="4">
    <source>
        <dbReference type="ARBA" id="ARBA00022679"/>
    </source>
</evidence>
<dbReference type="STRING" id="1531966.A0A0A1TNB5"/>
<feature type="compositionally biased region" description="Basic and acidic residues" evidence="9">
    <location>
        <begin position="97"/>
        <end position="108"/>
    </location>
</feature>
<evidence type="ECO:0000256" key="7">
    <source>
        <dbReference type="ARBA" id="ARBA00032166"/>
    </source>
</evidence>
<evidence type="ECO:0000256" key="3">
    <source>
        <dbReference type="ARBA" id="ARBA00022603"/>
    </source>
</evidence>
<dbReference type="EMBL" id="CDHN01000004">
    <property type="protein sequence ID" value="CEJ91982.1"/>
    <property type="molecule type" value="Genomic_DNA"/>
</dbReference>
<feature type="compositionally biased region" description="Acidic residues" evidence="9">
    <location>
        <begin position="382"/>
        <end position="407"/>
    </location>
</feature>
<protein>
    <recommendedName>
        <fullName evidence="2">tRNA (guanine(9)-N1)-methyltransferase</fullName>
        <ecNumber evidence="1">2.1.1.221</ecNumber>
    </recommendedName>
    <alternativeName>
        <fullName evidence="7">tRNA methyltransferase 10</fullName>
    </alternativeName>
    <alternativeName>
        <fullName evidence="6">tRNA(m1G9)-methyltransferase</fullName>
    </alternativeName>
</protein>
<evidence type="ECO:0000256" key="6">
    <source>
        <dbReference type="ARBA" id="ARBA00031792"/>
    </source>
</evidence>
<evidence type="ECO:0000259" key="10">
    <source>
        <dbReference type="PROSITE" id="PS51675"/>
    </source>
</evidence>
<evidence type="ECO:0000256" key="2">
    <source>
        <dbReference type="ARBA" id="ARBA00020451"/>
    </source>
</evidence>
<keyword evidence="3" id="KW-0489">Methyltransferase</keyword>
<dbReference type="InterPro" id="IPR038459">
    <property type="entry name" value="MT_TRM10-typ_sf"/>
</dbReference>
<dbReference type="HOGENOM" id="CLU_034384_0_0_1"/>
<dbReference type="Proteomes" id="UP000039046">
    <property type="component" value="Unassembled WGS sequence"/>
</dbReference>
<comment type="catalytic activity">
    <reaction evidence="8">
        <text>guanosine(9) in tRNA + S-adenosyl-L-methionine = N(1)-methylguanosine(9) in tRNA + S-adenosyl-L-homocysteine + H(+)</text>
        <dbReference type="Rhea" id="RHEA:43156"/>
        <dbReference type="Rhea" id="RHEA-COMP:10367"/>
        <dbReference type="Rhea" id="RHEA-COMP:10368"/>
        <dbReference type="ChEBI" id="CHEBI:15378"/>
        <dbReference type="ChEBI" id="CHEBI:57856"/>
        <dbReference type="ChEBI" id="CHEBI:59789"/>
        <dbReference type="ChEBI" id="CHEBI:73542"/>
        <dbReference type="ChEBI" id="CHEBI:74269"/>
        <dbReference type="EC" id="2.1.1.221"/>
    </reaction>
</comment>
<name>A0A0A1TNB5_9HYPO</name>
<evidence type="ECO:0000256" key="8">
    <source>
        <dbReference type="ARBA" id="ARBA00048434"/>
    </source>
</evidence>
<feature type="compositionally biased region" description="Basic residues" evidence="9">
    <location>
        <begin position="109"/>
        <end position="121"/>
    </location>
</feature>
<dbReference type="InterPro" id="IPR007356">
    <property type="entry name" value="tRNA_m1G_MeTrfase_euk"/>
</dbReference>
<evidence type="ECO:0000313" key="12">
    <source>
        <dbReference type="Proteomes" id="UP000039046"/>
    </source>
</evidence>
<dbReference type="OrthoDB" id="19606at2759"/>
<reference evidence="11 12" key="1">
    <citation type="journal article" date="2015" name="Genome Announc.">
        <title>Draft Genome Sequence and Gene Annotation of the Entomopathogenic Fungus Verticillium hemipterigenum.</title>
        <authorList>
            <person name="Horn F."/>
            <person name="Habel A."/>
            <person name="Scharf D.H."/>
            <person name="Dworschak J."/>
            <person name="Brakhage A.A."/>
            <person name="Guthke R."/>
            <person name="Hertweck C."/>
            <person name="Linde J."/>
        </authorList>
    </citation>
    <scope>NUCLEOTIDE SEQUENCE [LARGE SCALE GENOMIC DNA]</scope>
</reference>
<dbReference type="CDD" id="cd18089">
    <property type="entry name" value="SPOUT_Trm10-like"/>
    <property type="match status" value="1"/>
</dbReference>
<evidence type="ECO:0000313" key="11">
    <source>
        <dbReference type="EMBL" id="CEJ91982.1"/>
    </source>
</evidence>
<feature type="compositionally biased region" description="Basic residues" evidence="9">
    <location>
        <begin position="86"/>
        <end position="96"/>
    </location>
</feature>
<organism evidence="11 12">
    <name type="scientific">[Torrubiella] hemipterigena</name>
    <dbReference type="NCBI Taxonomy" id="1531966"/>
    <lineage>
        <taxon>Eukaryota</taxon>
        <taxon>Fungi</taxon>
        <taxon>Dikarya</taxon>
        <taxon>Ascomycota</taxon>
        <taxon>Pezizomycotina</taxon>
        <taxon>Sordariomycetes</taxon>
        <taxon>Hypocreomycetidae</taxon>
        <taxon>Hypocreales</taxon>
        <taxon>Clavicipitaceae</taxon>
        <taxon>Clavicipitaceae incertae sedis</taxon>
        <taxon>'Torrubiella' clade</taxon>
    </lineage>
</organism>
<keyword evidence="12" id="KW-1185">Reference proteome</keyword>
<evidence type="ECO:0000256" key="9">
    <source>
        <dbReference type="SAM" id="MobiDB-lite"/>
    </source>
</evidence>
<dbReference type="InterPro" id="IPR028564">
    <property type="entry name" value="MT_TRM10-typ"/>
</dbReference>
<evidence type="ECO:0000256" key="1">
    <source>
        <dbReference type="ARBA" id="ARBA00012797"/>
    </source>
</evidence>
<feature type="region of interest" description="Disordered" evidence="9">
    <location>
        <begin position="55"/>
        <end position="129"/>
    </location>
</feature>
<dbReference type="EC" id="2.1.1.221" evidence="1"/>
<dbReference type="GO" id="GO:0000049">
    <property type="term" value="F:tRNA binding"/>
    <property type="evidence" value="ECO:0007669"/>
    <property type="project" value="TreeGrafter"/>
</dbReference>
<feature type="compositionally biased region" description="Polar residues" evidence="9">
    <location>
        <begin position="68"/>
        <end position="77"/>
    </location>
</feature>
<dbReference type="PANTHER" id="PTHR13563:SF13">
    <property type="entry name" value="TRNA METHYLTRANSFERASE 10 HOMOLOG A"/>
    <property type="match status" value="1"/>
</dbReference>
<sequence length="422" mass="48447">MRAAARVPWNLVYFCPTSPLLPVRRIFSYTTHRCLAILDNCRQFRTTFYKMASEAPSQLPVEAPEPKLQTQRTTDQVTADGEVKPMSKKALKRMRKQEKWDNGIEERRQKRRDKRVERRARNRADREAQIAAGADPASFVLQRTPATLVPVTLLFDCDFEKYMTEKEGISLSSQVTRAYSDNRNAKYRSHLWIAGFNGRLQQRFDGTLRSVQKNWKGVNFHEGNFLEAAVKARQGMVDKPGEMIPSLQKSVDEPVAWTKDPVDPFPLDDPEPPLNEEYKDVVYLSSDSPYTLERLEPHTSYVIGGLVDKNREKGLCYRRARELGIRTARLPIGEFMVMQSRTVLATNHVVDIMLKWLEFEDWGKAFVAVIPKRKGGRLKGEEGEEEENHDEEEEEQQENVNEEDEPQAEAGKLVAGESKTQS</sequence>
<dbReference type="AlphaFoldDB" id="A0A0A1TNB5"/>
<dbReference type="GO" id="GO:0005634">
    <property type="term" value="C:nucleus"/>
    <property type="evidence" value="ECO:0007669"/>
    <property type="project" value="TreeGrafter"/>
</dbReference>
<proteinExistence type="predicted"/>
<evidence type="ECO:0000256" key="5">
    <source>
        <dbReference type="ARBA" id="ARBA00022691"/>
    </source>
</evidence>
<accession>A0A0A1TNB5</accession>
<gene>
    <name evidence="11" type="ORF">VHEMI07664</name>
</gene>
<dbReference type="PROSITE" id="PS51675">
    <property type="entry name" value="SAM_MT_TRM10"/>
    <property type="match status" value="1"/>
</dbReference>
<dbReference type="Gene3D" id="3.40.1280.30">
    <property type="match status" value="1"/>
</dbReference>
<dbReference type="GO" id="GO:0002939">
    <property type="term" value="P:tRNA N1-guanine methylation"/>
    <property type="evidence" value="ECO:0007669"/>
    <property type="project" value="TreeGrafter"/>
</dbReference>
<dbReference type="PANTHER" id="PTHR13563">
    <property type="entry name" value="TRNA (GUANINE-9-) METHYLTRANSFERASE"/>
    <property type="match status" value="1"/>
</dbReference>
<keyword evidence="5" id="KW-0949">S-adenosyl-L-methionine</keyword>